<feature type="domain" description="DUF6879" evidence="1">
    <location>
        <begin position="6"/>
        <end position="175"/>
    </location>
</feature>
<evidence type="ECO:0000313" key="3">
    <source>
        <dbReference type="Proteomes" id="UP001500751"/>
    </source>
</evidence>
<protein>
    <recommendedName>
        <fullName evidence="1">DUF6879 domain-containing protein</fullName>
    </recommendedName>
</protein>
<gene>
    <name evidence="2" type="ORF">GCM10009839_86490</name>
</gene>
<comment type="caution">
    <text evidence="2">The sequence shown here is derived from an EMBL/GenBank/DDBJ whole genome shotgun (WGS) entry which is preliminary data.</text>
</comment>
<reference evidence="2 3" key="1">
    <citation type="journal article" date="2019" name="Int. J. Syst. Evol. Microbiol.">
        <title>The Global Catalogue of Microorganisms (GCM) 10K type strain sequencing project: providing services to taxonomists for standard genome sequencing and annotation.</title>
        <authorList>
            <consortium name="The Broad Institute Genomics Platform"/>
            <consortium name="The Broad Institute Genome Sequencing Center for Infectious Disease"/>
            <person name="Wu L."/>
            <person name="Ma J."/>
        </authorList>
    </citation>
    <scope>NUCLEOTIDE SEQUENCE [LARGE SCALE GENOMIC DNA]</scope>
    <source>
        <strain evidence="2 3">JCM 16014</strain>
    </source>
</reference>
<proteinExistence type="predicted"/>
<dbReference type="InterPro" id="IPR049244">
    <property type="entry name" value="DUF6879"/>
</dbReference>
<dbReference type="Pfam" id="PF21806">
    <property type="entry name" value="DUF6879"/>
    <property type="match status" value="1"/>
</dbReference>
<organism evidence="2 3">
    <name type="scientific">Catenulispora yoronensis</name>
    <dbReference type="NCBI Taxonomy" id="450799"/>
    <lineage>
        <taxon>Bacteria</taxon>
        <taxon>Bacillati</taxon>
        <taxon>Actinomycetota</taxon>
        <taxon>Actinomycetes</taxon>
        <taxon>Catenulisporales</taxon>
        <taxon>Catenulisporaceae</taxon>
        <taxon>Catenulispora</taxon>
    </lineage>
</organism>
<dbReference type="EMBL" id="BAAAQN010000086">
    <property type="protein sequence ID" value="GAA2062092.1"/>
    <property type="molecule type" value="Genomic_DNA"/>
</dbReference>
<name>A0ABN2VJ78_9ACTN</name>
<evidence type="ECO:0000313" key="2">
    <source>
        <dbReference type="EMBL" id="GAA2062092.1"/>
    </source>
</evidence>
<sequence>MTTSLDFATVLASARHSAVHLEMRDSYLRDGLDDPQFIDWRDNGVTESDDKDSADWRALVRQTVARGVVMRRARIVSEPVTDYIRFEHAITAGHNIAAGELVRWLPRQDSIGIAVPTCDFWLLDDHTVILNHFTGDGSWAPAGGMDVRTDPALAKLCGEAFEAVWARGVDHPSFALV</sequence>
<dbReference type="RefSeq" id="WP_344671573.1">
    <property type="nucleotide sequence ID" value="NZ_BAAAQN010000086.1"/>
</dbReference>
<evidence type="ECO:0000259" key="1">
    <source>
        <dbReference type="Pfam" id="PF21806"/>
    </source>
</evidence>
<dbReference type="Proteomes" id="UP001500751">
    <property type="component" value="Unassembled WGS sequence"/>
</dbReference>
<accession>A0ABN2VJ78</accession>
<keyword evidence="3" id="KW-1185">Reference proteome</keyword>